<feature type="compositionally biased region" description="Acidic residues" evidence="1">
    <location>
        <begin position="1"/>
        <end position="12"/>
    </location>
</feature>
<sequence length="147" mass="16015">EEEEAGEEDKEEEGVKGKEHSGEEDHKSSAAAPSPTNVPHANEREEEGVDNWDHKLVLTMRRLEVLPHAHLEDQKTTLSVSVSADDKNLWSTKSAKPKPTDGGGVFYSYKKQVYGLETSDALHHLNVSVAGGGKVIFAGGLLKLLDD</sequence>
<evidence type="ECO:0000313" key="2">
    <source>
        <dbReference type="EMBL" id="GMH97539.1"/>
    </source>
</evidence>
<proteinExistence type="predicted"/>
<comment type="caution">
    <text evidence="2">The sequence shown here is derived from an EMBL/GenBank/DDBJ whole genome shotgun (WGS) entry which is preliminary data.</text>
</comment>
<evidence type="ECO:0000256" key="1">
    <source>
        <dbReference type="SAM" id="MobiDB-lite"/>
    </source>
</evidence>
<dbReference type="EMBL" id="BLQM01000781">
    <property type="protein sequence ID" value="GMH97539.1"/>
    <property type="molecule type" value="Genomic_DNA"/>
</dbReference>
<organism evidence="2 3">
    <name type="scientific">Triparma laevis f. inornata</name>
    <dbReference type="NCBI Taxonomy" id="1714386"/>
    <lineage>
        <taxon>Eukaryota</taxon>
        <taxon>Sar</taxon>
        <taxon>Stramenopiles</taxon>
        <taxon>Ochrophyta</taxon>
        <taxon>Bolidophyceae</taxon>
        <taxon>Parmales</taxon>
        <taxon>Triparmaceae</taxon>
        <taxon>Triparma</taxon>
    </lineage>
</organism>
<dbReference type="Proteomes" id="UP001162640">
    <property type="component" value="Unassembled WGS sequence"/>
</dbReference>
<feature type="region of interest" description="Disordered" evidence="1">
    <location>
        <begin position="1"/>
        <end position="53"/>
    </location>
</feature>
<reference evidence="3" key="1">
    <citation type="journal article" date="2023" name="Commun. Biol.">
        <title>Genome analysis of Parmales, the sister group of diatoms, reveals the evolutionary specialization of diatoms from phago-mixotrophs to photoautotrophs.</title>
        <authorList>
            <person name="Ban H."/>
            <person name="Sato S."/>
            <person name="Yoshikawa S."/>
            <person name="Yamada K."/>
            <person name="Nakamura Y."/>
            <person name="Ichinomiya M."/>
            <person name="Sato N."/>
            <person name="Blanc-Mathieu R."/>
            <person name="Endo H."/>
            <person name="Kuwata A."/>
            <person name="Ogata H."/>
        </authorList>
    </citation>
    <scope>NUCLEOTIDE SEQUENCE [LARGE SCALE GENOMIC DNA]</scope>
</reference>
<gene>
    <name evidence="2" type="ORF">TL16_g13360</name>
</gene>
<dbReference type="AlphaFoldDB" id="A0A9W7C1K7"/>
<name>A0A9W7C1K7_9STRA</name>
<accession>A0A9W7C1K7</accession>
<feature type="non-terminal residue" evidence="2">
    <location>
        <position position="147"/>
    </location>
</feature>
<feature type="non-terminal residue" evidence="2">
    <location>
        <position position="1"/>
    </location>
</feature>
<evidence type="ECO:0000313" key="3">
    <source>
        <dbReference type="Proteomes" id="UP001162640"/>
    </source>
</evidence>
<protein>
    <submittedName>
        <fullName evidence="2">Uncharacterized protein</fullName>
    </submittedName>
</protein>
<feature type="compositionally biased region" description="Basic and acidic residues" evidence="1">
    <location>
        <begin position="13"/>
        <end position="28"/>
    </location>
</feature>